<comment type="caution">
    <text evidence="1">The sequence shown here is derived from an EMBL/GenBank/DDBJ whole genome shotgun (WGS) entry which is preliminary data.</text>
</comment>
<evidence type="ECO:0000313" key="1">
    <source>
        <dbReference type="EMBL" id="MDR6806115.1"/>
    </source>
</evidence>
<name>A0ABU1QYA9_9BACT</name>
<reference evidence="1 2" key="1">
    <citation type="submission" date="2023-07" db="EMBL/GenBank/DDBJ databases">
        <title>Sorghum-associated microbial communities from plants grown in Nebraska, USA.</title>
        <authorList>
            <person name="Schachtman D."/>
        </authorList>
    </citation>
    <scope>NUCLEOTIDE SEQUENCE [LARGE SCALE GENOMIC DNA]</scope>
    <source>
        <strain evidence="1 2">BE57</strain>
    </source>
</reference>
<protein>
    <submittedName>
        <fullName evidence="1">Uncharacterized protein</fullName>
    </submittedName>
</protein>
<sequence length="52" mass="6041">MEEREDGGKGEKTINDSMTKSSSILHPPFLPFLPFFHFLLDRNSGHIFEARY</sequence>
<evidence type="ECO:0000313" key="2">
    <source>
        <dbReference type="Proteomes" id="UP001264980"/>
    </source>
</evidence>
<dbReference type="Proteomes" id="UP001264980">
    <property type="component" value="Unassembled WGS sequence"/>
</dbReference>
<proteinExistence type="predicted"/>
<gene>
    <name evidence="1" type="ORF">J2W84_003163</name>
</gene>
<organism evidence="1 2">
    <name type="scientific">Dyadobacter fermentans</name>
    <dbReference type="NCBI Taxonomy" id="94254"/>
    <lineage>
        <taxon>Bacteria</taxon>
        <taxon>Pseudomonadati</taxon>
        <taxon>Bacteroidota</taxon>
        <taxon>Cytophagia</taxon>
        <taxon>Cytophagales</taxon>
        <taxon>Spirosomataceae</taxon>
        <taxon>Dyadobacter</taxon>
    </lineage>
</organism>
<dbReference type="EMBL" id="JAVDTI010000003">
    <property type="protein sequence ID" value="MDR6806115.1"/>
    <property type="molecule type" value="Genomic_DNA"/>
</dbReference>
<keyword evidence="2" id="KW-1185">Reference proteome</keyword>
<accession>A0ABU1QYA9</accession>